<proteinExistence type="predicted"/>
<accession>A0A653C648</accession>
<dbReference type="EMBL" id="CAACVG010007053">
    <property type="protein sequence ID" value="VEN43391.1"/>
    <property type="molecule type" value="Genomic_DNA"/>
</dbReference>
<protein>
    <submittedName>
        <fullName evidence="1">Uncharacterized protein</fullName>
    </submittedName>
</protein>
<sequence>MFVYQTVCIKFKSRATLKVPKHYTIFSSGI</sequence>
<dbReference type="OrthoDB" id="7961613at2759"/>
<reference evidence="1 2" key="1">
    <citation type="submission" date="2019-01" db="EMBL/GenBank/DDBJ databases">
        <authorList>
            <person name="Sayadi A."/>
        </authorList>
    </citation>
    <scope>NUCLEOTIDE SEQUENCE [LARGE SCALE GENOMIC DNA]</scope>
</reference>
<organism evidence="1 2">
    <name type="scientific">Callosobruchus maculatus</name>
    <name type="common">Southern cowpea weevil</name>
    <name type="synonym">Pulse bruchid</name>
    <dbReference type="NCBI Taxonomy" id="64391"/>
    <lineage>
        <taxon>Eukaryota</taxon>
        <taxon>Metazoa</taxon>
        <taxon>Ecdysozoa</taxon>
        <taxon>Arthropoda</taxon>
        <taxon>Hexapoda</taxon>
        <taxon>Insecta</taxon>
        <taxon>Pterygota</taxon>
        <taxon>Neoptera</taxon>
        <taxon>Endopterygota</taxon>
        <taxon>Coleoptera</taxon>
        <taxon>Polyphaga</taxon>
        <taxon>Cucujiformia</taxon>
        <taxon>Chrysomeloidea</taxon>
        <taxon>Chrysomelidae</taxon>
        <taxon>Bruchinae</taxon>
        <taxon>Bruchini</taxon>
        <taxon>Callosobruchus</taxon>
    </lineage>
</organism>
<keyword evidence="2" id="KW-1185">Reference proteome</keyword>
<gene>
    <name evidence="1" type="ORF">CALMAC_LOCUS6544</name>
</gene>
<dbReference type="Proteomes" id="UP000410492">
    <property type="component" value="Unassembled WGS sequence"/>
</dbReference>
<name>A0A653C648_CALMS</name>
<evidence type="ECO:0000313" key="1">
    <source>
        <dbReference type="EMBL" id="VEN43391.1"/>
    </source>
</evidence>
<dbReference type="AlphaFoldDB" id="A0A653C648"/>
<evidence type="ECO:0000313" key="2">
    <source>
        <dbReference type="Proteomes" id="UP000410492"/>
    </source>
</evidence>
<feature type="non-terminal residue" evidence="1">
    <location>
        <position position="30"/>
    </location>
</feature>